<evidence type="ECO:0000256" key="2">
    <source>
        <dbReference type="SAM" id="SignalP"/>
    </source>
</evidence>
<feature type="region of interest" description="Disordered" evidence="1">
    <location>
        <begin position="42"/>
        <end position="67"/>
    </location>
</feature>
<dbReference type="EMBL" id="JACVVK020000009">
    <property type="protein sequence ID" value="KAK7505754.1"/>
    <property type="molecule type" value="Genomic_DNA"/>
</dbReference>
<dbReference type="InterPro" id="IPR018244">
    <property type="entry name" value="Allrgn_V5/Tpx1_CS"/>
</dbReference>
<dbReference type="PROSITE" id="PS01009">
    <property type="entry name" value="CRISP_1"/>
    <property type="match status" value="1"/>
</dbReference>
<reference evidence="4 5" key="1">
    <citation type="journal article" date="2023" name="Sci. Data">
        <title>Genome assembly of the Korean intertidal mud-creeper Batillaria attramentaria.</title>
        <authorList>
            <person name="Patra A.K."/>
            <person name="Ho P.T."/>
            <person name="Jun S."/>
            <person name="Lee S.J."/>
            <person name="Kim Y."/>
            <person name="Won Y.J."/>
        </authorList>
    </citation>
    <scope>NUCLEOTIDE SEQUENCE [LARGE SCALE GENOMIC DNA]</scope>
    <source>
        <strain evidence="4">Wonlab-2016</strain>
    </source>
</reference>
<feature type="signal peptide" evidence="2">
    <location>
        <begin position="1"/>
        <end position="23"/>
    </location>
</feature>
<evidence type="ECO:0000259" key="3">
    <source>
        <dbReference type="SMART" id="SM00198"/>
    </source>
</evidence>
<feature type="chain" id="PRO_5044772305" description="SCP domain-containing protein" evidence="2">
    <location>
        <begin position="24"/>
        <end position="276"/>
    </location>
</feature>
<gene>
    <name evidence="4" type="ORF">BaRGS_00003025</name>
</gene>
<feature type="compositionally biased region" description="Basic and acidic residues" evidence="1">
    <location>
        <begin position="57"/>
        <end position="67"/>
    </location>
</feature>
<dbReference type="InterPro" id="IPR001283">
    <property type="entry name" value="CRISP-related"/>
</dbReference>
<dbReference type="InterPro" id="IPR035940">
    <property type="entry name" value="CAP_sf"/>
</dbReference>
<organism evidence="4 5">
    <name type="scientific">Batillaria attramentaria</name>
    <dbReference type="NCBI Taxonomy" id="370345"/>
    <lineage>
        <taxon>Eukaryota</taxon>
        <taxon>Metazoa</taxon>
        <taxon>Spiralia</taxon>
        <taxon>Lophotrochozoa</taxon>
        <taxon>Mollusca</taxon>
        <taxon>Gastropoda</taxon>
        <taxon>Caenogastropoda</taxon>
        <taxon>Sorbeoconcha</taxon>
        <taxon>Cerithioidea</taxon>
        <taxon>Batillariidae</taxon>
        <taxon>Batillaria</taxon>
    </lineage>
</organism>
<evidence type="ECO:0000313" key="5">
    <source>
        <dbReference type="Proteomes" id="UP001519460"/>
    </source>
</evidence>
<dbReference type="PRINTS" id="PR00837">
    <property type="entry name" value="V5TPXLIKE"/>
</dbReference>
<name>A0ABD0M1S5_9CAEN</name>
<protein>
    <recommendedName>
        <fullName evidence="3">SCP domain-containing protein</fullName>
    </recommendedName>
</protein>
<dbReference type="Gene3D" id="3.40.33.10">
    <property type="entry name" value="CAP"/>
    <property type="match status" value="1"/>
</dbReference>
<dbReference type="PANTHER" id="PTHR10334">
    <property type="entry name" value="CYSTEINE-RICH SECRETORY PROTEIN-RELATED"/>
    <property type="match status" value="1"/>
</dbReference>
<sequence length="276" mass="30094">MGAGTVVLVLCGVLSVWPTVSHCSKRDYDILRSEEGVSALESAETAAARARRQAPPGREKAPKDGYTEEEKRQMLEAHNKLRQIPSATDIKFMYWDDNLASMAQSYAEQCNFKHNPNRSFDPSYVVQLWYDEVKYYDYSTMGCSHVCGHYTQVVWSATYAVGCGVKYCPVLRNVDFGHGYHVVCNYGPGGNIQGVRPYKTDGDHCSQCDKNAPFCVAGLCAQYPMILGGSTRLFPAGDKAGVSITSGASTVTVVSPSATCIAVLLLSTISTLRSVI</sequence>
<dbReference type="Pfam" id="PF00188">
    <property type="entry name" value="CAP"/>
    <property type="match status" value="2"/>
</dbReference>
<feature type="domain" description="SCP" evidence="3">
    <location>
        <begin position="69"/>
        <end position="194"/>
    </location>
</feature>
<accession>A0ABD0M1S5</accession>
<dbReference type="InterPro" id="IPR014044">
    <property type="entry name" value="CAP_dom"/>
</dbReference>
<dbReference type="PROSITE" id="PS01010">
    <property type="entry name" value="CRISP_2"/>
    <property type="match status" value="1"/>
</dbReference>
<keyword evidence="5" id="KW-1185">Reference proteome</keyword>
<keyword evidence="2" id="KW-0732">Signal</keyword>
<dbReference type="AlphaFoldDB" id="A0ABD0M1S5"/>
<dbReference type="Proteomes" id="UP001519460">
    <property type="component" value="Unassembled WGS sequence"/>
</dbReference>
<comment type="caution">
    <text evidence="4">The sequence shown here is derived from an EMBL/GenBank/DDBJ whole genome shotgun (WGS) entry which is preliminary data.</text>
</comment>
<dbReference type="SMART" id="SM00198">
    <property type="entry name" value="SCP"/>
    <property type="match status" value="1"/>
</dbReference>
<proteinExistence type="predicted"/>
<dbReference type="SUPFAM" id="SSF55797">
    <property type="entry name" value="PR-1-like"/>
    <property type="match status" value="1"/>
</dbReference>
<evidence type="ECO:0000313" key="4">
    <source>
        <dbReference type="EMBL" id="KAK7505754.1"/>
    </source>
</evidence>
<evidence type="ECO:0000256" key="1">
    <source>
        <dbReference type="SAM" id="MobiDB-lite"/>
    </source>
</evidence>